<feature type="transmembrane region" description="Helical" evidence="9">
    <location>
        <begin position="518"/>
        <end position="536"/>
    </location>
</feature>
<dbReference type="GO" id="GO:0007035">
    <property type="term" value="P:vacuolar acidification"/>
    <property type="evidence" value="ECO:0007669"/>
    <property type="project" value="TreeGrafter"/>
</dbReference>
<dbReference type="Pfam" id="PF01496">
    <property type="entry name" value="V_ATPase_I"/>
    <property type="match status" value="2"/>
</dbReference>
<dbReference type="GO" id="GO:0016471">
    <property type="term" value="C:vacuolar proton-transporting V-type ATPase complex"/>
    <property type="evidence" value="ECO:0007669"/>
    <property type="project" value="TreeGrafter"/>
</dbReference>
<evidence type="ECO:0000313" key="11">
    <source>
        <dbReference type="Proteomes" id="UP001056426"/>
    </source>
</evidence>
<dbReference type="AlphaFoldDB" id="A0A9J6ZN47"/>
<dbReference type="InterPro" id="IPR002490">
    <property type="entry name" value="V-ATPase_116kDa_su"/>
</dbReference>
<evidence type="ECO:0000256" key="2">
    <source>
        <dbReference type="ARBA" id="ARBA00009904"/>
    </source>
</evidence>
<protein>
    <submittedName>
        <fullName evidence="10">V-type ATP synthase subunit I</fullName>
    </submittedName>
</protein>
<dbReference type="RefSeq" id="WP_250722786.1">
    <property type="nucleotide sequence ID" value="NZ_CP098400.1"/>
</dbReference>
<dbReference type="KEGG" id="alkq:M9189_09780"/>
<keyword evidence="6" id="KW-0406">Ion transport</keyword>
<evidence type="ECO:0000256" key="7">
    <source>
        <dbReference type="ARBA" id="ARBA00023136"/>
    </source>
</evidence>
<dbReference type="Proteomes" id="UP001056426">
    <property type="component" value="Chromosome"/>
</dbReference>
<feature type="transmembrane region" description="Helical" evidence="9">
    <location>
        <begin position="548"/>
        <end position="575"/>
    </location>
</feature>
<evidence type="ECO:0000256" key="1">
    <source>
        <dbReference type="ARBA" id="ARBA00004141"/>
    </source>
</evidence>
<evidence type="ECO:0000256" key="4">
    <source>
        <dbReference type="ARBA" id="ARBA00022692"/>
    </source>
</evidence>
<feature type="transmembrane region" description="Helical" evidence="9">
    <location>
        <begin position="436"/>
        <end position="457"/>
    </location>
</feature>
<keyword evidence="5 9" id="KW-1133">Transmembrane helix</keyword>
<dbReference type="GO" id="GO:0051117">
    <property type="term" value="F:ATPase binding"/>
    <property type="evidence" value="ECO:0007669"/>
    <property type="project" value="TreeGrafter"/>
</dbReference>
<keyword evidence="8" id="KW-0175">Coiled coil</keyword>
<keyword evidence="11" id="KW-1185">Reference proteome</keyword>
<evidence type="ECO:0000256" key="6">
    <source>
        <dbReference type="ARBA" id="ARBA00023065"/>
    </source>
</evidence>
<gene>
    <name evidence="10" type="ORF">M9189_09780</name>
</gene>
<evidence type="ECO:0000256" key="9">
    <source>
        <dbReference type="SAM" id="Phobius"/>
    </source>
</evidence>
<sequence length="615" mass="68673">MIVKMQKYSFLVFHTDYEAFLEEIRRLGVVHIETKAAEPAEDMQEMMRTLADVTQTLKTLEARRNAISEVPALSLSGSGEDLLGKLKDAEAELERLEQYKAGLEKEIKQLEPWGDFSQTTVQKLAESGVKLRFLLCSLKNFRNEWIQEYPVGIVSDHQGYRHFILASYKNEPADVELPGVDEIAVPERSISELKDLVDEAALKITELKRLIDTIAYCGIQDIENYRRELKTSFDFAFVKNQTSDEAEGKVKLVEGWVPKPNCDELNRYLETQTVAWISRDPIPGEKVPVLLKNNKFTRVFEIIGDFYDMPNYRELDLTPFFAPFYMLYFGIALGDAGYGLIVLLAATLAKRKLKKMKQVLTLGQFLGLGTVIFGLCTGTFFGLSLGDFNVPLFQSFKDKFITTDQLFTLSLILGAIQIMFGMFIKVANITISQGFRYAFSTIGWIIMILGMGSTYMLSSKGVISEPLAGNLYKGVGVVAGLLIFVLNDPKRNIFMNILAGIWDTYGMVTGVLGDMLSYVRLFALGISGGILASVFNMMGTTMKPDIPVVGFIIMAIILLAGHGITLVMSGIGAFVHPIRLTFVEFYKNAGFMGGGKKYSPFATEPEQIENNAVEK</sequence>
<feature type="transmembrane region" description="Helical" evidence="9">
    <location>
        <begin position="325"/>
        <end position="348"/>
    </location>
</feature>
<name>A0A9J6ZN47_9BACT</name>
<comment type="subcellular location">
    <subcellularLocation>
        <location evidence="1">Membrane</location>
        <topology evidence="1">Multi-pass membrane protein</topology>
    </subcellularLocation>
</comment>
<evidence type="ECO:0000256" key="8">
    <source>
        <dbReference type="SAM" id="Coils"/>
    </source>
</evidence>
<dbReference type="GO" id="GO:0033179">
    <property type="term" value="C:proton-transporting V-type ATPase, V0 domain"/>
    <property type="evidence" value="ECO:0007669"/>
    <property type="project" value="InterPro"/>
</dbReference>
<dbReference type="EMBL" id="CP098400">
    <property type="protein sequence ID" value="URW79141.1"/>
    <property type="molecule type" value="Genomic_DNA"/>
</dbReference>
<dbReference type="GO" id="GO:0046961">
    <property type="term" value="F:proton-transporting ATPase activity, rotational mechanism"/>
    <property type="evidence" value="ECO:0007669"/>
    <property type="project" value="InterPro"/>
</dbReference>
<dbReference type="PANTHER" id="PTHR11629">
    <property type="entry name" value="VACUOLAR PROTON ATPASES"/>
    <property type="match status" value="1"/>
</dbReference>
<dbReference type="PANTHER" id="PTHR11629:SF63">
    <property type="entry name" value="V-TYPE PROTON ATPASE SUBUNIT A"/>
    <property type="match status" value="1"/>
</dbReference>
<keyword evidence="7 9" id="KW-0472">Membrane</keyword>
<feature type="transmembrane region" description="Helical" evidence="9">
    <location>
        <begin position="360"/>
        <end position="385"/>
    </location>
</feature>
<feature type="transmembrane region" description="Helical" evidence="9">
    <location>
        <begin position="469"/>
        <end position="486"/>
    </location>
</feature>
<feature type="coiled-coil region" evidence="8">
    <location>
        <begin position="43"/>
        <end position="109"/>
    </location>
</feature>
<reference evidence="10" key="1">
    <citation type="submission" date="2022-05" db="EMBL/GenBank/DDBJ databases">
        <authorList>
            <person name="Sun X."/>
        </authorList>
    </citation>
    <scope>NUCLEOTIDE SEQUENCE</scope>
    <source>
        <strain evidence="10">Ai-910</strain>
    </source>
</reference>
<evidence type="ECO:0000313" key="10">
    <source>
        <dbReference type="EMBL" id="URW79141.1"/>
    </source>
</evidence>
<proteinExistence type="inferred from homology"/>
<feature type="transmembrane region" description="Helical" evidence="9">
    <location>
        <begin position="493"/>
        <end position="512"/>
    </location>
</feature>
<evidence type="ECO:0000256" key="5">
    <source>
        <dbReference type="ARBA" id="ARBA00022989"/>
    </source>
</evidence>
<dbReference type="Gene3D" id="1.20.5.340">
    <property type="match status" value="1"/>
</dbReference>
<reference evidence="10" key="2">
    <citation type="submission" date="2022-06" db="EMBL/GenBank/DDBJ databases">
        <title>Xiashengella guii gen. nov. sp. nov., a bacterium isolated form anaerobic digestion tank.</title>
        <authorList>
            <person name="Huang H."/>
        </authorList>
    </citation>
    <scope>NUCLEOTIDE SEQUENCE</scope>
    <source>
        <strain evidence="10">Ai-910</strain>
    </source>
</reference>
<evidence type="ECO:0000256" key="3">
    <source>
        <dbReference type="ARBA" id="ARBA00022448"/>
    </source>
</evidence>
<keyword evidence="3" id="KW-0813">Transport</keyword>
<accession>A0A9J6ZN47</accession>
<feature type="transmembrane region" description="Helical" evidence="9">
    <location>
        <begin position="405"/>
        <end position="424"/>
    </location>
</feature>
<organism evidence="10 11">
    <name type="scientific">Xiashengella succiniciproducens</name>
    <dbReference type="NCBI Taxonomy" id="2949635"/>
    <lineage>
        <taxon>Bacteria</taxon>
        <taxon>Pseudomonadati</taxon>
        <taxon>Bacteroidota</taxon>
        <taxon>Bacteroidia</taxon>
        <taxon>Marinilabiliales</taxon>
        <taxon>Marinilabiliaceae</taxon>
        <taxon>Xiashengella</taxon>
    </lineage>
</organism>
<keyword evidence="4 9" id="KW-0812">Transmembrane</keyword>
<comment type="similarity">
    <text evidence="2">Belongs to the V-ATPase 116 kDa subunit family.</text>
</comment>